<feature type="transmembrane region" description="Helical" evidence="1">
    <location>
        <begin position="20"/>
        <end position="39"/>
    </location>
</feature>
<name>A0AB33BZ92_MICA7</name>
<keyword evidence="1" id="KW-1133">Transmembrane helix</keyword>
<evidence type="ECO:0000313" key="3">
    <source>
        <dbReference type="Proteomes" id="UP000192439"/>
    </source>
</evidence>
<keyword evidence="1" id="KW-0812">Transmembrane</keyword>
<protein>
    <submittedName>
        <fullName evidence="2">Uncharacterized protein</fullName>
    </submittedName>
</protein>
<sequence>MVSEFIELRSSASNNRVNQGIWFFWGFGFFGVFCGDLGARDAPLRVLGGLGFL</sequence>
<keyword evidence="3" id="KW-1185">Reference proteome</keyword>
<reference evidence="2 3" key="1">
    <citation type="journal article" date="2018" name="Harmful Algae">
        <title>The highly heterogeneous methylated genomes and diverse restriction-modification systems of bloom-forming Microcystis.</title>
        <authorList>
            <person name="Zhao L."/>
            <person name="Song Y."/>
            <person name="Li L."/>
            <person name="Gan N."/>
            <person name="Brand J.J."/>
            <person name="Song L."/>
        </authorList>
    </citation>
    <scope>NUCLEOTIDE SEQUENCE [LARGE SCALE GENOMIC DNA]</scope>
    <source>
        <strain evidence="2 3">PCC 7806SL</strain>
    </source>
</reference>
<accession>A0AB33BZ92</accession>
<dbReference type="Proteomes" id="UP000192439">
    <property type="component" value="Chromosome"/>
</dbReference>
<keyword evidence="1" id="KW-0472">Membrane</keyword>
<gene>
    <name evidence="2" type="ORF">BH695_2020</name>
</gene>
<evidence type="ECO:0000313" key="2">
    <source>
        <dbReference type="EMBL" id="ARI81301.1"/>
    </source>
</evidence>
<dbReference type="AlphaFoldDB" id="A0AB33BZ92"/>
<dbReference type="EMBL" id="CP020771">
    <property type="protein sequence ID" value="ARI81301.1"/>
    <property type="molecule type" value="Genomic_DNA"/>
</dbReference>
<organism evidence="2 3">
    <name type="scientific">Microcystis aeruginosa PCC 7806SL</name>
    <dbReference type="NCBI Taxonomy" id="1903187"/>
    <lineage>
        <taxon>Bacteria</taxon>
        <taxon>Bacillati</taxon>
        <taxon>Cyanobacteriota</taxon>
        <taxon>Cyanophyceae</taxon>
        <taxon>Oscillatoriophycideae</taxon>
        <taxon>Chroococcales</taxon>
        <taxon>Microcystaceae</taxon>
        <taxon>Microcystis</taxon>
    </lineage>
</organism>
<proteinExistence type="predicted"/>
<evidence type="ECO:0000256" key="1">
    <source>
        <dbReference type="SAM" id="Phobius"/>
    </source>
</evidence>